<dbReference type="PANTHER" id="PTHR32305">
    <property type="match status" value="1"/>
</dbReference>
<protein>
    <recommendedName>
        <fullName evidence="2">DUF6443 domain-containing protein</fullName>
    </recommendedName>
</protein>
<dbReference type="Pfam" id="PF20041">
    <property type="entry name" value="DUF6443"/>
    <property type="match status" value="1"/>
</dbReference>
<gene>
    <name evidence="3" type="ORF">A0O34_05205</name>
</gene>
<dbReference type="EMBL" id="CP015199">
    <property type="protein sequence ID" value="ANF49960.1"/>
    <property type="molecule type" value="Genomic_DNA"/>
</dbReference>
<name>A0A172XSV3_9FLAO</name>
<feature type="signal peptide" evidence="1">
    <location>
        <begin position="1"/>
        <end position="18"/>
    </location>
</feature>
<accession>A0A172XSV3</accession>
<dbReference type="KEGG" id="chh:A0O34_05205"/>
<feature type="chain" id="PRO_5008003716" description="DUF6443 domain-containing protein" evidence="1">
    <location>
        <begin position="19"/>
        <end position="1223"/>
    </location>
</feature>
<evidence type="ECO:0000256" key="1">
    <source>
        <dbReference type="SAM" id="SignalP"/>
    </source>
</evidence>
<dbReference type="STRING" id="1685010.A0O34_05205"/>
<dbReference type="InterPro" id="IPR022385">
    <property type="entry name" value="Rhs_assc_core"/>
</dbReference>
<dbReference type="InterPro" id="IPR045619">
    <property type="entry name" value="DUF6443"/>
</dbReference>
<proteinExistence type="predicted"/>
<dbReference type="AlphaFoldDB" id="A0A172XSV3"/>
<keyword evidence="4" id="KW-1185">Reference proteome</keyword>
<evidence type="ECO:0000313" key="4">
    <source>
        <dbReference type="Proteomes" id="UP000077824"/>
    </source>
</evidence>
<keyword evidence="1" id="KW-0732">Signal</keyword>
<dbReference type="Gene3D" id="2.180.10.10">
    <property type="entry name" value="RHS repeat-associated core"/>
    <property type="match status" value="1"/>
</dbReference>
<evidence type="ECO:0000259" key="2">
    <source>
        <dbReference type="Pfam" id="PF20041"/>
    </source>
</evidence>
<feature type="domain" description="DUF6443" evidence="2">
    <location>
        <begin position="32"/>
        <end position="144"/>
    </location>
</feature>
<dbReference type="RefSeq" id="WP_066752125.1">
    <property type="nucleotide sequence ID" value="NZ_CP015199.1"/>
</dbReference>
<reference evidence="3 4" key="1">
    <citation type="submission" date="2016-04" db="EMBL/GenBank/DDBJ databases">
        <title>Complete Genome Sequence of Chryseobacterium sp. IHBB 10212.</title>
        <authorList>
            <person name="Pal M."/>
            <person name="Swarnkar M.K."/>
            <person name="Kaushal K."/>
            <person name="Chhibber S."/>
            <person name="Singh A.K."/>
            <person name="Gulati A."/>
        </authorList>
    </citation>
    <scope>NUCLEOTIDE SEQUENCE [LARGE SCALE GENOMIC DNA]</scope>
    <source>
        <strain evidence="3 4">IHBB 10212</strain>
    </source>
</reference>
<dbReference type="InterPro" id="IPR050708">
    <property type="entry name" value="T6SS_VgrG/RHS"/>
</dbReference>
<dbReference type="OrthoDB" id="2972467at2"/>
<organism evidence="3 4">
    <name type="scientific">Chryseobacterium glaciei</name>
    <dbReference type="NCBI Taxonomy" id="1685010"/>
    <lineage>
        <taxon>Bacteria</taxon>
        <taxon>Pseudomonadati</taxon>
        <taxon>Bacteroidota</taxon>
        <taxon>Flavobacteriia</taxon>
        <taxon>Flavobacteriales</taxon>
        <taxon>Weeksellaceae</taxon>
        <taxon>Chryseobacterium group</taxon>
        <taxon>Chryseobacterium</taxon>
    </lineage>
</organism>
<dbReference type="PANTHER" id="PTHR32305:SF15">
    <property type="entry name" value="PROTEIN RHSA-RELATED"/>
    <property type="match status" value="1"/>
</dbReference>
<evidence type="ECO:0000313" key="3">
    <source>
        <dbReference type="EMBL" id="ANF49960.1"/>
    </source>
</evidence>
<dbReference type="Proteomes" id="UP000077824">
    <property type="component" value="Chromosome"/>
</dbReference>
<sequence length="1223" mass="137876">MKKILLITNFLLVGFTYAQSGLSTTENYVYEKNCLTEDCSKKVENVKYFDGLGRLKQNISLKATPAGKDIALPVEYDSYGRQIKEYLAIPQTGTQDGAMYPDPLSNAIAVYGNEKIYTEKTFEASPLDKVLQQKQLGNAWSAHPVNFSYSANTANEVKKYTVETTWQEGRTNSELSISGNYLANSLFKSTVIDEDGNSSIEFKNKKGQTVLIRKKDGTQNVDTYYVYNEYNQLAYTIPPLASQPGLVDDTTLNNLCYQYRYDGWNRAVEKKLPGKGWEYMLYDKQNRLVGSQDTVLKAKGQWIYTKYDQFGRVAISGISTGYDRSVEQAEIDGLGANNVNRLTTAPFNRQGVDVYYGNQDITYPNSTKWVTLLSLNYYDTYPPYSFNPSFPPNALTDNSTGNNTSTKSLSVMSLIKNIEDDNWTKNYNYYDAKGRVLETYSINHLGGYTKTDLTVDFAGVPQKTEMYHVRKQGEVGVTIKERFDYDLQNRLLKHWHQVGSKPEQLLVENSYNELSQLTNKKVGNNLQSIDYAYNIRGLVTDVNKNQMGLADLGGKLFSYRIKYNQKEGITNPDSGLFPDKNVIPKYNGNITEVDWRAVETIGSNPSFTPKRYGYAYDGLNRVTAGYYQNPNNPYSKENTESIDYDLNGNISKLYRTAILEGGTNTATVIDRLSYSYIGNQITNINDASQNSTGYEGGGNMISYDVNGNMTTMPDKSISSIKYNYLNLPNYLHVNKNSIEDVTINTKYRADGTKLTKENTTVLIGVAGPTTTKRTTDYLDGFQYFKLENINGGGSSEMLMSNSLSIKAMQPQIFSLDGPVVTDPTIDPPFGGGGIIVDVKTEDLQFFPTSEGFYDYQKDQYIYQYKDHLGNVRISFARNSTGALEITDKNDYYPFGMNHLKTGTAFFGLGIYQNYKYNDKELQETGMYSYGWRDYMPDIGRWNGIDQLAEKYLSTSTYAYVANNPISLSDVDGRWFDQDGHIINTSGQTMEIVRKKLLNNFVGRDADEGGGGDIINFNNAAAFGLLQDILTKDGGIGAMFSLVEQLKKAGFNDPAKDKAKYTDKDILLEKIPALNDLFRMVDPSFSEDPTINSPGLTRGTNISLNMNNISNVLHYVFTLGHEMNHVFANRFFKDSFNQITHTSSNSTRGFNFFQETMGLGWEMQMGSTKWCGFSGLEAASYYYNIKNLGSGYDQTVIDRVSGYWNQLKSEWNSIYNQKLKQLNK</sequence>
<dbReference type="NCBIfam" id="TIGR03696">
    <property type="entry name" value="Rhs_assc_core"/>
    <property type="match status" value="1"/>
</dbReference>